<sequence>MENLRFRLLRPLEVWDRDGPVDLGGLGQQLLLAVLLLNANQVVTIQRLVDALWGLPIHWVIALAGAGGVLAALALARHLAR</sequence>
<keyword evidence="1" id="KW-1133">Transmembrane helix</keyword>
<dbReference type="GO" id="GO:0003677">
    <property type="term" value="F:DNA binding"/>
    <property type="evidence" value="ECO:0007669"/>
    <property type="project" value="InterPro"/>
</dbReference>
<evidence type="ECO:0000256" key="1">
    <source>
        <dbReference type="SAM" id="Phobius"/>
    </source>
</evidence>
<dbReference type="InterPro" id="IPR036388">
    <property type="entry name" value="WH-like_DNA-bd_sf"/>
</dbReference>
<organism evidence="2 3">
    <name type="scientific">Micromonospora narathiwatensis</name>
    <dbReference type="NCBI Taxonomy" id="299146"/>
    <lineage>
        <taxon>Bacteria</taxon>
        <taxon>Bacillati</taxon>
        <taxon>Actinomycetota</taxon>
        <taxon>Actinomycetes</taxon>
        <taxon>Micromonosporales</taxon>
        <taxon>Micromonosporaceae</taxon>
        <taxon>Micromonospora</taxon>
    </lineage>
</organism>
<gene>
    <name evidence="2" type="ORF">GA0070621_1921</name>
</gene>
<dbReference type="GO" id="GO:0006355">
    <property type="term" value="P:regulation of DNA-templated transcription"/>
    <property type="evidence" value="ECO:0007669"/>
    <property type="project" value="InterPro"/>
</dbReference>
<dbReference type="Gene3D" id="1.10.10.10">
    <property type="entry name" value="Winged helix-like DNA-binding domain superfamily/Winged helix DNA-binding domain"/>
    <property type="match status" value="1"/>
</dbReference>
<dbReference type="AlphaFoldDB" id="A0A1A8ZJA2"/>
<reference evidence="2 3" key="1">
    <citation type="submission" date="2016-06" db="EMBL/GenBank/DDBJ databases">
        <authorList>
            <person name="Kjaerup R.B."/>
            <person name="Dalgaard T.S."/>
            <person name="Juul-Madsen H.R."/>
        </authorList>
    </citation>
    <scope>NUCLEOTIDE SEQUENCE [LARGE SCALE GENOMIC DNA]</scope>
    <source>
        <strain evidence="2 3">DSM 45248</strain>
    </source>
</reference>
<dbReference type="RefSeq" id="WP_091193495.1">
    <property type="nucleotide sequence ID" value="NZ_LT594324.1"/>
</dbReference>
<feature type="transmembrane region" description="Helical" evidence="1">
    <location>
        <begin position="57"/>
        <end position="76"/>
    </location>
</feature>
<keyword evidence="3" id="KW-1185">Reference proteome</keyword>
<dbReference type="SUPFAM" id="SSF46894">
    <property type="entry name" value="C-terminal effector domain of the bipartite response regulators"/>
    <property type="match status" value="1"/>
</dbReference>
<name>A0A1A8ZJA2_9ACTN</name>
<proteinExistence type="predicted"/>
<accession>A0A1A8ZJA2</accession>
<keyword evidence="1" id="KW-0472">Membrane</keyword>
<evidence type="ECO:0000313" key="2">
    <source>
        <dbReference type="EMBL" id="SBT43914.1"/>
    </source>
</evidence>
<evidence type="ECO:0000313" key="3">
    <source>
        <dbReference type="Proteomes" id="UP000198765"/>
    </source>
</evidence>
<dbReference type="Proteomes" id="UP000198765">
    <property type="component" value="Chromosome I"/>
</dbReference>
<keyword evidence="1" id="KW-0812">Transmembrane</keyword>
<dbReference type="EMBL" id="LT594324">
    <property type="protein sequence ID" value="SBT43914.1"/>
    <property type="molecule type" value="Genomic_DNA"/>
</dbReference>
<dbReference type="PATRIC" id="fig|299146.4.peg.1982"/>
<dbReference type="InterPro" id="IPR016032">
    <property type="entry name" value="Sig_transdc_resp-reg_C-effctor"/>
</dbReference>
<protein>
    <submittedName>
        <fullName evidence="2">Uncharacterized protein</fullName>
    </submittedName>
</protein>